<feature type="domain" description="FAD-dependent urate hydroxylase HpyO/Asp monooxygenase CreE-like FAD/NAD(P)-binding" evidence="1">
    <location>
        <begin position="6"/>
        <end position="159"/>
    </location>
</feature>
<protein>
    <submittedName>
        <fullName evidence="2">FAD/NAD(P)-binding protein</fullName>
    </submittedName>
</protein>
<dbReference type="InterPro" id="IPR038732">
    <property type="entry name" value="HpyO/CreE_NAD-binding"/>
</dbReference>
<sequence>MPSIGVIGCGTVGATLVAALAARAEQFTGPGELVLVDRPEGRWRGRAYQRDTEAVLANGPMIGMSLYLNDPEHGVRWAEARGLAVHPDERGVHRFLSRPVYGDYLEDGVEEALDRLRAAGWSVRSVEETATGIERDGDGVVIRHASGSVRVDHAVLCVGGRADDDAYGLRGTPGYIDDPYPLRDALAEVPQDAEIAVIGSGMIATDVLMALRAFGHQGRVTLASRSGLLPSVRRKAAPVRPAVLTAERLAALPRPLRLADIVALAREEVEAAGGDFDAITADLMDPAPAEERLRRQLDDALSADIGTQLLQRAVIDIGQDLWLALHESDKQQVLRTLHSRLWSFASPIPQTTAEKLVELCDEKRLRVRAGVASVERDGDGFLVRYEGGEEDRADLVVNAVTSVYRPEPPSAGGLLGLARTSGVLADHPHGGIRVDEETGRALDPSGEAAEHLFVLGELTRGAYYFVSAVAAFTRRADEIAASLAALPAPEVRDAAVSGT</sequence>
<dbReference type="Gene3D" id="3.50.50.60">
    <property type="entry name" value="FAD/NAD(P)-binding domain"/>
    <property type="match status" value="1"/>
</dbReference>
<accession>A0AAU2H2S4</accession>
<dbReference type="Pfam" id="PF13454">
    <property type="entry name" value="NAD_binding_9"/>
    <property type="match status" value="1"/>
</dbReference>
<evidence type="ECO:0000259" key="1">
    <source>
        <dbReference type="Pfam" id="PF13454"/>
    </source>
</evidence>
<gene>
    <name evidence="2" type="ORF">OHV25_21115</name>
</gene>
<dbReference type="SUPFAM" id="SSF51905">
    <property type="entry name" value="FAD/NAD(P)-binding domain"/>
    <property type="match status" value="1"/>
</dbReference>
<dbReference type="EMBL" id="CP108253">
    <property type="protein sequence ID" value="WTU41898.1"/>
    <property type="molecule type" value="Genomic_DNA"/>
</dbReference>
<evidence type="ECO:0000313" key="2">
    <source>
        <dbReference type="EMBL" id="WTU41898.1"/>
    </source>
</evidence>
<name>A0AAU2H2S4_9ACTN</name>
<dbReference type="PANTHER" id="PTHR40254">
    <property type="entry name" value="BLR0577 PROTEIN"/>
    <property type="match status" value="1"/>
</dbReference>
<reference evidence="2" key="1">
    <citation type="submission" date="2022-10" db="EMBL/GenBank/DDBJ databases">
        <title>The complete genomes of actinobacterial strains from the NBC collection.</title>
        <authorList>
            <person name="Joergensen T.S."/>
            <person name="Alvarez Arevalo M."/>
            <person name="Sterndorff E.B."/>
            <person name="Faurdal D."/>
            <person name="Vuksanovic O."/>
            <person name="Mourched A.-S."/>
            <person name="Charusanti P."/>
            <person name="Shaw S."/>
            <person name="Blin K."/>
            <person name="Weber T."/>
        </authorList>
    </citation>
    <scope>NUCLEOTIDE SEQUENCE</scope>
    <source>
        <strain evidence="2">NBC_00060</strain>
    </source>
</reference>
<proteinExistence type="predicted"/>
<dbReference type="PANTHER" id="PTHR40254:SF1">
    <property type="entry name" value="BLR0577 PROTEIN"/>
    <property type="match status" value="1"/>
</dbReference>
<organism evidence="2">
    <name type="scientific">Streptomyces sp. NBC_00060</name>
    <dbReference type="NCBI Taxonomy" id="2975636"/>
    <lineage>
        <taxon>Bacteria</taxon>
        <taxon>Bacillati</taxon>
        <taxon>Actinomycetota</taxon>
        <taxon>Actinomycetes</taxon>
        <taxon>Kitasatosporales</taxon>
        <taxon>Streptomycetaceae</taxon>
        <taxon>Streptomyces</taxon>
    </lineage>
</organism>
<dbReference type="InterPro" id="IPR036188">
    <property type="entry name" value="FAD/NAD-bd_sf"/>
</dbReference>
<dbReference type="AlphaFoldDB" id="A0AAU2H2S4"/>
<dbReference type="InterPro" id="IPR052189">
    <property type="entry name" value="L-asp_N-monooxygenase_NS-form"/>
</dbReference>